<dbReference type="AlphaFoldDB" id="A0A0G3ETB2"/>
<sequence>MEYGEYVRYDGLGLADLVRRREVSAAELLEAALARAAAVNPALNAIVIPMTEIARQRTGEALHGPFAGVPFLLKDLLQDYAGAPSTSGSRAFKDADYRPAVHAEIVKRWLNAGVVVFGRTNSPEFGSKAVTEPLAWGPTRNPWNLEHVSGGSSGGSASAVAAGIVPIAGASDGGGSIRIPASYCGLFGFKPGRGRTPWGPDLGEQMHGAAMTHVLTRSVRDSAAMLDATHGPEPASLYVPAPPAGSYLAEVSREPEPLRIAFMTRSPIDTPLHPEAVDAVERTASLLDSLGHDVEPAAPAIDGHQLARDFMTIWFAVTAHVLGQAQTLLGCGRHGFEPDTLSLAAMGRATRADEYYGAYERVNRVARQLGEFHQRFDLLLTPTVAHPPPHIGEVTTPAWRGAALRLLTALGQARPILRSGVVHDIALRNLRWVPFTQLANMTGVPAMSMPLHWTADGLPMGVQFIAPAGAEGMLFRLAGQLERARPWFDRVPEVARSVG</sequence>
<dbReference type="InterPro" id="IPR023631">
    <property type="entry name" value="Amidase_dom"/>
</dbReference>
<dbReference type="Gene3D" id="3.90.1300.10">
    <property type="entry name" value="Amidase signature (AS) domain"/>
    <property type="match status" value="1"/>
</dbReference>
<dbReference type="GO" id="GO:0003824">
    <property type="term" value="F:catalytic activity"/>
    <property type="evidence" value="ECO:0007669"/>
    <property type="project" value="InterPro"/>
</dbReference>
<dbReference type="STRING" id="445709.ABW99_20350"/>
<accession>A0A0G3ETB2</accession>
<evidence type="ECO:0000256" key="1">
    <source>
        <dbReference type="ARBA" id="ARBA00009199"/>
    </source>
</evidence>
<dbReference type="SUPFAM" id="SSF75304">
    <property type="entry name" value="Amidase signature (AS) enzymes"/>
    <property type="match status" value="1"/>
</dbReference>
<dbReference type="InterPro" id="IPR000120">
    <property type="entry name" value="Amidase"/>
</dbReference>
<gene>
    <name evidence="3" type="ORF">ABW99_20350</name>
</gene>
<evidence type="ECO:0000313" key="4">
    <source>
        <dbReference type="Proteomes" id="UP000036700"/>
    </source>
</evidence>
<keyword evidence="4" id="KW-1185">Reference proteome</keyword>
<dbReference type="PATRIC" id="fig|445709.3.peg.4269"/>
<name>A0A0G3ETB2_9BURK</name>
<organism evidence="3 4">
    <name type="scientific">Pandoraea thiooxydans</name>
    <dbReference type="NCBI Taxonomy" id="445709"/>
    <lineage>
        <taxon>Bacteria</taxon>
        <taxon>Pseudomonadati</taxon>
        <taxon>Pseudomonadota</taxon>
        <taxon>Betaproteobacteria</taxon>
        <taxon>Burkholderiales</taxon>
        <taxon>Burkholderiaceae</taxon>
        <taxon>Pandoraea</taxon>
    </lineage>
</organism>
<feature type="domain" description="Amidase" evidence="2">
    <location>
        <begin position="27"/>
        <end position="474"/>
    </location>
</feature>
<dbReference type="RefSeq" id="WP_047216143.1">
    <property type="nucleotide sequence ID" value="NZ_CP011568.3"/>
</dbReference>
<comment type="similarity">
    <text evidence="1">Belongs to the amidase family.</text>
</comment>
<dbReference type="EMBL" id="CP011568">
    <property type="protein sequence ID" value="AKJ70210.1"/>
    <property type="molecule type" value="Genomic_DNA"/>
</dbReference>
<dbReference type="InterPro" id="IPR036928">
    <property type="entry name" value="AS_sf"/>
</dbReference>
<evidence type="ECO:0000313" key="3">
    <source>
        <dbReference type="EMBL" id="AKJ70210.1"/>
    </source>
</evidence>
<dbReference type="InterPro" id="IPR020556">
    <property type="entry name" value="Amidase_CS"/>
</dbReference>
<protein>
    <submittedName>
        <fullName evidence="3">Amidase</fullName>
    </submittedName>
</protein>
<dbReference type="OrthoDB" id="9811471at2"/>
<dbReference type="Proteomes" id="UP000036700">
    <property type="component" value="Chromosome"/>
</dbReference>
<dbReference type="PANTHER" id="PTHR11895:SF7">
    <property type="entry name" value="GLUTAMYL-TRNA(GLN) AMIDOTRANSFERASE SUBUNIT A, MITOCHONDRIAL"/>
    <property type="match status" value="1"/>
</dbReference>
<reference evidence="4" key="1">
    <citation type="submission" date="2015-06" db="EMBL/GenBank/DDBJ databases">
        <authorList>
            <person name="Lim Y.L."/>
            <person name="Ee R."/>
            <person name="Yong D."/>
            <person name="How K.Y."/>
            <person name="Yin W.F."/>
            <person name="Chan K.G."/>
        </authorList>
    </citation>
    <scope>NUCLEOTIDE SEQUENCE [LARGE SCALE GENOMIC DNA]</scope>
    <source>
        <strain evidence="4">DSM 25325</strain>
    </source>
</reference>
<dbReference type="Pfam" id="PF01425">
    <property type="entry name" value="Amidase"/>
    <property type="match status" value="1"/>
</dbReference>
<evidence type="ECO:0000259" key="2">
    <source>
        <dbReference type="Pfam" id="PF01425"/>
    </source>
</evidence>
<proteinExistence type="inferred from homology"/>
<dbReference type="KEGG" id="ptx:ABW99_20350"/>
<dbReference type="PANTHER" id="PTHR11895">
    <property type="entry name" value="TRANSAMIDASE"/>
    <property type="match status" value="1"/>
</dbReference>
<dbReference type="PROSITE" id="PS00571">
    <property type="entry name" value="AMIDASES"/>
    <property type="match status" value="1"/>
</dbReference>